<dbReference type="PANTHER" id="PTHR35046">
    <property type="entry name" value="ZINC KNUCKLE (CCHC-TYPE) FAMILY PROTEIN"/>
    <property type="match status" value="1"/>
</dbReference>
<dbReference type="InterPro" id="IPR001128">
    <property type="entry name" value="Cyt_P450"/>
</dbReference>
<reference evidence="1" key="1">
    <citation type="submission" date="2019-09" db="EMBL/GenBank/DDBJ databases">
        <title>Draft genome information of white flower Hibiscus syriacus.</title>
        <authorList>
            <person name="Kim Y.-M."/>
        </authorList>
    </citation>
    <scope>NUCLEOTIDE SEQUENCE [LARGE SCALE GENOMIC DNA]</scope>
    <source>
        <strain evidence="1">YM2019G1</strain>
    </source>
</reference>
<dbReference type="PANTHER" id="PTHR35046:SF9">
    <property type="entry name" value="RNA-DIRECTED DNA POLYMERASE"/>
    <property type="match status" value="1"/>
</dbReference>
<evidence type="ECO:0000313" key="1">
    <source>
        <dbReference type="EMBL" id="KAE8712253.1"/>
    </source>
</evidence>
<dbReference type="AlphaFoldDB" id="A0A6A3B7I1"/>
<dbReference type="Proteomes" id="UP000436088">
    <property type="component" value="Unassembled WGS sequence"/>
</dbReference>
<organism evidence="1 2">
    <name type="scientific">Hibiscus syriacus</name>
    <name type="common">Rose of Sharon</name>
    <dbReference type="NCBI Taxonomy" id="106335"/>
    <lineage>
        <taxon>Eukaryota</taxon>
        <taxon>Viridiplantae</taxon>
        <taxon>Streptophyta</taxon>
        <taxon>Embryophyta</taxon>
        <taxon>Tracheophyta</taxon>
        <taxon>Spermatophyta</taxon>
        <taxon>Magnoliopsida</taxon>
        <taxon>eudicotyledons</taxon>
        <taxon>Gunneridae</taxon>
        <taxon>Pentapetalae</taxon>
        <taxon>rosids</taxon>
        <taxon>malvids</taxon>
        <taxon>Malvales</taxon>
        <taxon>Malvaceae</taxon>
        <taxon>Malvoideae</taxon>
        <taxon>Hibiscus</taxon>
    </lineage>
</organism>
<evidence type="ECO:0000313" key="2">
    <source>
        <dbReference type="Proteomes" id="UP000436088"/>
    </source>
</evidence>
<comment type="caution">
    <text evidence="1">The sequence shown here is derived from an EMBL/GenBank/DDBJ whole genome shotgun (WGS) entry which is preliminary data.</text>
</comment>
<dbReference type="Gene3D" id="2.40.70.10">
    <property type="entry name" value="Acid Proteases"/>
    <property type="match status" value="1"/>
</dbReference>
<dbReference type="GO" id="GO:0016705">
    <property type="term" value="F:oxidoreductase activity, acting on paired donors, with incorporation or reduction of molecular oxygen"/>
    <property type="evidence" value="ECO:0007669"/>
    <property type="project" value="InterPro"/>
</dbReference>
<gene>
    <name evidence="1" type="ORF">F3Y22_tig00110258pilonHSYRG00021</name>
</gene>
<name>A0A6A3B7I1_HIBSY</name>
<dbReference type="GO" id="GO:0020037">
    <property type="term" value="F:heme binding"/>
    <property type="evidence" value="ECO:0007669"/>
    <property type="project" value="InterPro"/>
</dbReference>
<dbReference type="InterPro" id="IPR036396">
    <property type="entry name" value="Cyt_P450_sf"/>
</dbReference>
<sequence>MKIAKKREDKVVNGEDDSFGNDFLGLLVNAYRDSNERIRVLLEDLVGECKAIYLAGQETVNSLLAWTVFLLAVHGDWLEKARREVIRIFGNQNPHPEGITKPETMTMIINETLRLYGPLRSSKRSSVRKVETSSSSSRLMRRVMTNANFLVELLDESDHFGMWQGEVLDVLFQQGLDIAIEEEKLVDMEEKEKGTSNRLTYNTIRSCFSRDKKYGYKNETSASKCKFGHMMGADLKLALESKSYGNLTRTTPGQLKNILGQSCQLTPELIANLSWTFELARDLISAGELHRHLHHTEHFKYGLCQFLLLSIQGVAFGVSPRSGNNKVANFSIIEEAWLALHQAVDGKVCLVAIDGGSCVNLASTYMVTKLGLTTFKHPSPYVFGNFRDVSFQGDDSRIMGFGGLKDVTFEEQIVVTFGGQRKISLDVSKITSFAVPREASLEVPRVVNSILVCGIIFSICDDKDDSKDTICQGKEPRDVNHKGLMDVTLQEHKIVMYIQSTYSKDMTYEKKHFIKIPVAYTGWEDTKEKSPFDLRTNRSKEGEDDVILSSFKFLHDLITPWRCKFGPMMGANLKLAFESKSYGNLTRTTPGQLKNILGQSCQLTPELIANLSWTFELARDLISAGELHRHIHHTEHFKYGLCQFLWIRTFSRIVVIPKAKSRLVAAIFIPWTSRHHPMVVTSPKPCKKTHVRSSRLPCASFKHVHSILLSIQGVAFGVSPRSGNNKVANFSIIEEAWLALHQAYEQQRMNAFHTHCHVDGKVCLVPIDGGSCANLASTYMVTKLGLTTFKHSSPYVLQGLNEDEELEVTKQVVIPFSIGKYQDEVLCDVVPMDVGNILLGRPWQFDRRAIHDGFTNRFFITHKGKKFTLTPLSPSQVNEEQHHLKKRMESFKNVEINVNQRVDKENIGVENEKDKFGEKEENEEQILSNLSSSILLSVLQGNFRDVSFQGDDSRIMAFGGLKDVTFEEQIVVTFGGQRNISLDVSKITSFAVPREASLEVPRVVFVEIPSTFPIMKRIQQPTPIKHPPCNSIHVCGIIFSICDDKDDSKDTICQGKEPRDVNHKGLMDVMYIQSTYSKDMTYEKKHFIKIPVAYTGWEDTKEKSPFDLRTNLSKEGEDDVILSSFKFLHDLITPWRCKFGPMMGANLKLAFESKSYGNLTRTTPGQLKNILGQSCQLTPELIANLSWTFELARDLISAGELHRHIHHTEHFKYGLCQFLWIRTFS</sequence>
<dbReference type="SUPFAM" id="SSF48264">
    <property type="entry name" value="Cytochrome P450"/>
    <property type="match status" value="1"/>
</dbReference>
<proteinExistence type="predicted"/>
<dbReference type="GO" id="GO:0004497">
    <property type="term" value="F:monooxygenase activity"/>
    <property type="evidence" value="ECO:0007669"/>
    <property type="project" value="InterPro"/>
</dbReference>
<keyword evidence="2" id="KW-1185">Reference proteome</keyword>
<dbReference type="GO" id="GO:0005506">
    <property type="term" value="F:iron ion binding"/>
    <property type="evidence" value="ECO:0007669"/>
    <property type="project" value="InterPro"/>
</dbReference>
<dbReference type="EMBL" id="VEPZ02000898">
    <property type="protein sequence ID" value="KAE8712253.1"/>
    <property type="molecule type" value="Genomic_DNA"/>
</dbReference>
<dbReference type="InterPro" id="IPR021109">
    <property type="entry name" value="Peptidase_aspartic_dom_sf"/>
</dbReference>
<dbReference type="Gene3D" id="1.10.630.10">
    <property type="entry name" value="Cytochrome P450"/>
    <property type="match status" value="1"/>
</dbReference>
<dbReference type="CDD" id="cd00303">
    <property type="entry name" value="retropepsin_like"/>
    <property type="match status" value="1"/>
</dbReference>
<accession>A0A6A3B7I1</accession>
<dbReference type="Pfam" id="PF00067">
    <property type="entry name" value="p450"/>
    <property type="match status" value="1"/>
</dbReference>
<protein>
    <submittedName>
        <fullName evidence="1">Uncharacterized protein</fullName>
    </submittedName>
</protein>